<reference evidence="1 2" key="1">
    <citation type="submission" date="2014-11" db="EMBL/GenBank/DDBJ databases">
        <authorList>
            <person name="Wibberg Daniel"/>
        </authorList>
    </citation>
    <scope>NUCLEOTIDE SEQUENCE [LARGE SCALE GENOMIC DNA]</scope>
    <source>
        <strain evidence="1">Rhizoctonia solani AG1-IB 7/3/14</strain>
    </source>
</reference>
<dbReference type="OrthoDB" id="544608at2759"/>
<sequence length="313" mass="35626">MLPLFNKIKQDLQTRRNEAAAMTYEWLVRFLLNLPNKPAIISTHVFSIHFEYLATGGDYHLPVSQYYDIPVVNLRHVVLNNVLEHENLVHEIFHAKEPYPPEAPDDTRHMNRVGHKMMADLLIAYTQRVICQMASEEAHPIEPFSSENGLLPTLDTMEQVPRIRLFQHYEPDIRVKQVQSTCMSTRARKNPLKPSSTTGWSEWAWKEKKYLLARTPGATVTFDVHVGPMGVVKLEYLRSKTFGLGFIRCWTGEGDNSGVEIDGYWEESLNIARTSLIAEGHAPGPAKVTCKVLDKTNDPSGGHEFRIIALTSY</sequence>
<gene>
    <name evidence="1" type="ORF">RSOLAG1IB_03021</name>
</gene>
<proteinExistence type="predicted"/>
<name>A0A0B7FKS0_THACB</name>
<keyword evidence="2" id="KW-1185">Reference proteome</keyword>
<accession>A0A0B7FKS0</accession>
<organism evidence="1 2">
    <name type="scientific">Thanatephorus cucumeris (strain AG1-IB / isolate 7/3/14)</name>
    <name type="common">Lettuce bottom rot fungus</name>
    <name type="synonym">Rhizoctonia solani</name>
    <dbReference type="NCBI Taxonomy" id="1108050"/>
    <lineage>
        <taxon>Eukaryota</taxon>
        <taxon>Fungi</taxon>
        <taxon>Dikarya</taxon>
        <taxon>Basidiomycota</taxon>
        <taxon>Agaricomycotina</taxon>
        <taxon>Agaricomycetes</taxon>
        <taxon>Cantharellales</taxon>
        <taxon>Ceratobasidiaceae</taxon>
        <taxon>Rhizoctonia</taxon>
        <taxon>Rhizoctonia solani AG-1</taxon>
    </lineage>
</organism>
<dbReference type="PANTHER" id="PTHR34407:SF1">
    <property type="entry name" value="SGNH HYDROLASE-TYPE ESTERASE DOMAIN-CONTAINING PROTEIN"/>
    <property type="match status" value="1"/>
</dbReference>
<evidence type="ECO:0000313" key="2">
    <source>
        <dbReference type="Proteomes" id="UP000059188"/>
    </source>
</evidence>
<dbReference type="EMBL" id="LN679102">
    <property type="protein sequence ID" value="CEL58275.1"/>
    <property type="molecule type" value="Genomic_DNA"/>
</dbReference>
<evidence type="ECO:0000313" key="1">
    <source>
        <dbReference type="EMBL" id="CEL58275.1"/>
    </source>
</evidence>
<protein>
    <submittedName>
        <fullName evidence="1">Uncharacterized protein</fullName>
    </submittedName>
</protein>
<dbReference type="AlphaFoldDB" id="A0A0B7FKS0"/>
<dbReference type="Proteomes" id="UP000059188">
    <property type="component" value="Unassembled WGS sequence"/>
</dbReference>
<dbReference type="PANTHER" id="PTHR34407">
    <property type="entry name" value="EXPRESSED PROTEIN"/>
    <property type="match status" value="1"/>
</dbReference>